<dbReference type="InterPro" id="IPR027942">
    <property type="entry name" value="SEO_N"/>
</dbReference>
<gene>
    <name evidence="4" type="ORF">D0Y65_027457</name>
</gene>
<dbReference type="GO" id="GO:0010088">
    <property type="term" value="P:phloem development"/>
    <property type="evidence" value="ECO:0007669"/>
    <property type="project" value="InterPro"/>
</dbReference>
<reference evidence="4 5" key="1">
    <citation type="submission" date="2018-09" db="EMBL/GenBank/DDBJ databases">
        <title>A high-quality reference genome of wild soybean provides a powerful tool to mine soybean genomes.</title>
        <authorList>
            <person name="Xie M."/>
            <person name="Chung C.Y.L."/>
            <person name="Li M.-W."/>
            <person name="Wong F.-L."/>
            <person name="Chan T.-F."/>
            <person name="Lam H.-M."/>
        </authorList>
    </citation>
    <scope>NUCLEOTIDE SEQUENCE [LARGE SCALE GENOMIC DNA]</scope>
    <source>
        <strain evidence="5">cv. W05</strain>
        <tissue evidence="4">Hypocotyl of etiolated seedlings</tissue>
    </source>
</reference>
<dbReference type="Proteomes" id="UP000289340">
    <property type="component" value="Chromosome 10"/>
</dbReference>
<evidence type="ECO:0000259" key="3">
    <source>
        <dbReference type="Pfam" id="PF14577"/>
    </source>
</evidence>
<dbReference type="InterPro" id="IPR039299">
    <property type="entry name" value="SEOA"/>
</dbReference>
<dbReference type="Pfam" id="PF14577">
    <property type="entry name" value="SEO_C"/>
    <property type="match status" value="1"/>
</dbReference>
<protein>
    <submittedName>
        <fullName evidence="4">Protein SIEVE ELEMENT OCCLUSION B</fullName>
    </submittedName>
</protein>
<feature type="domain" description="Sieve element occlusion N-terminal" evidence="2">
    <location>
        <begin position="84"/>
        <end position="269"/>
    </location>
</feature>
<organism evidence="4 5">
    <name type="scientific">Glycine soja</name>
    <name type="common">Wild soybean</name>
    <dbReference type="NCBI Taxonomy" id="3848"/>
    <lineage>
        <taxon>Eukaryota</taxon>
        <taxon>Viridiplantae</taxon>
        <taxon>Streptophyta</taxon>
        <taxon>Embryophyta</taxon>
        <taxon>Tracheophyta</taxon>
        <taxon>Spermatophyta</taxon>
        <taxon>Magnoliopsida</taxon>
        <taxon>eudicotyledons</taxon>
        <taxon>Gunneridae</taxon>
        <taxon>Pentapetalae</taxon>
        <taxon>rosids</taxon>
        <taxon>fabids</taxon>
        <taxon>Fabales</taxon>
        <taxon>Fabaceae</taxon>
        <taxon>Papilionoideae</taxon>
        <taxon>50 kb inversion clade</taxon>
        <taxon>NPAAA clade</taxon>
        <taxon>indigoferoid/millettioid clade</taxon>
        <taxon>Phaseoleae</taxon>
        <taxon>Glycine</taxon>
        <taxon>Glycine subgen. Soja</taxon>
    </lineage>
</organism>
<dbReference type="Gramene" id="XM_028326665.1">
    <property type="protein sequence ID" value="XP_028182466.1"/>
    <property type="gene ID" value="LOC114369431"/>
</dbReference>
<dbReference type="Pfam" id="PF14576">
    <property type="entry name" value="SEO_N"/>
    <property type="match status" value="1"/>
</dbReference>
<dbReference type="PANTHER" id="PTHR33232">
    <property type="entry name" value="PROTEIN SIEVE ELEMENT OCCLUSION B-LIKE"/>
    <property type="match status" value="1"/>
</dbReference>
<keyword evidence="5" id="KW-1185">Reference proteome</keyword>
<accession>A0A445IPH2</accession>
<dbReference type="PANTHER" id="PTHR33232:SF19">
    <property type="entry name" value="SIEVE ELEMENT OCCLUSION-RELATED"/>
    <property type="match status" value="1"/>
</dbReference>
<dbReference type="EMBL" id="QZWG01000010">
    <property type="protein sequence ID" value="RZB87948.1"/>
    <property type="molecule type" value="Genomic_DNA"/>
</dbReference>
<name>A0A445IPH2_GLYSO</name>
<comment type="caution">
    <text evidence="4">The sequence shown here is derived from an EMBL/GenBank/DDBJ whole genome shotgun (WGS) entry which is preliminary data.</text>
</comment>
<evidence type="ECO:0000256" key="1">
    <source>
        <dbReference type="SAM" id="MobiDB-lite"/>
    </source>
</evidence>
<proteinExistence type="predicted"/>
<dbReference type="InterPro" id="IPR027944">
    <property type="entry name" value="SEO_C"/>
</dbReference>
<feature type="region of interest" description="Disordered" evidence="1">
    <location>
        <begin position="1"/>
        <end position="22"/>
    </location>
</feature>
<feature type="domain" description="Sieve element occlusion C-terminal" evidence="3">
    <location>
        <begin position="527"/>
        <end position="659"/>
    </location>
</feature>
<dbReference type="AlphaFoldDB" id="A0A445IPH2"/>
<evidence type="ECO:0000313" key="4">
    <source>
        <dbReference type="EMBL" id="RZB87948.1"/>
    </source>
</evidence>
<evidence type="ECO:0000259" key="2">
    <source>
        <dbReference type="Pfam" id="PF14576"/>
    </source>
</evidence>
<evidence type="ECO:0000313" key="5">
    <source>
        <dbReference type="Proteomes" id="UP000289340"/>
    </source>
</evidence>
<sequence length="666" mass="75783">MAQLSNGTSSTTLISKSGTTSIPHRASLPNPFDLTDDQILDIVYLAHLNDDETCDTDKLYNLVSNIVLRSQSPISAASFKPDFLTLKLISCQMISTRSAAHCVHQTTMWILQHLKCYSWDAKALIAIAALSLEYGSFVHLTQFQTNDVLGNSLRQLNQVQNRNASAVGELVMYVVQVFQHINEWATYAADGYDPEDVPDLTEAFQAILVVVYWSIASTVASTGNLIGVSNYKLSEYTFRLSTAVNKLTMHLTKVKEQIANVRDYITIRNIFDRPKDIVDLLKALIYPQQKGAENPKIFEGTNLVTKGIEVFRQKHVLLFISGLDSIEDEISLLNSIYERLQEDPREAKGFKKEDFKILWIPIVVKWSQSSREQFKALKSGTKFYAVEYFFELPGLKIIKDTERLNYEIQPIAPLFSSKGTLLNGNALEVIFEWGIEAFPFRKIDGDELTQKWKWLWDLILKATPGLQVKENRYIFIYGGANNTWVQNFTQELSKIKMNQSIQRADIIIENYQLGKGKGELNNSVPSFWIGVERKKQNKKHQEAVDCEIQKIVKCLFCLKRDPQGWAILSKGHNIKHLCHGQAVYQTVAEFQNWKEKVFEREGFDIAFKEYYDAKEKEISDTQPCEDYTSASSVIATIACPNPTCGRVMEVSSVNYKCCHRDDALNC</sequence>